<keyword evidence="3" id="KW-1185">Reference proteome</keyword>
<dbReference type="EMBL" id="WNYA01000001">
    <property type="protein sequence ID" value="KAG8597448.1"/>
    <property type="molecule type" value="Genomic_DNA"/>
</dbReference>
<gene>
    <name evidence="2" type="ORF">GDO81_002283</name>
</gene>
<proteinExistence type="predicted"/>
<accession>A0AAV7DIW3</accession>
<evidence type="ECO:0000256" key="1">
    <source>
        <dbReference type="SAM" id="MobiDB-lite"/>
    </source>
</evidence>
<comment type="caution">
    <text evidence="2">The sequence shown here is derived from an EMBL/GenBank/DDBJ whole genome shotgun (WGS) entry which is preliminary data.</text>
</comment>
<sequence>MVYIWIEQTRGAYNGDNTKETESSQSNDKTGTRSGHYRQPSWTTPRHTPGEGGHSRHSMPHVAMDEHQWRLRASCSLPHPRPSAPGAPSRHIPAARSSNGEPATSCAHSALSNWRAVPR</sequence>
<reference evidence="2" key="1">
    <citation type="thesis" date="2020" institute="ProQuest LLC" country="789 East Eisenhower Parkway, Ann Arbor, MI, USA">
        <title>Comparative Genomics and Chromosome Evolution.</title>
        <authorList>
            <person name="Mudd A.B."/>
        </authorList>
    </citation>
    <scope>NUCLEOTIDE SEQUENCE</scope>
    <source>
        <strain evidence="2">237g6f4</strain>
        <tissue evidence="2">Blood</tissue>
    </source>
</reference>
<name>A0AAV7DIW3_ENGPU</name>
<organism evidence="2 3">
    <name type="scientific">Engystomops pustulosus</name>
    <name type="common">Tungara frog</name>
    <name type="synonym">Physalaemus pustulosus</name>
    <dbReference type="NCBI Taxonomy" id="76066"/>
    <lineage>
        <taxon>Eukaryota</taxon>
        <taxon>Metazoa</taxon>
        <taxon>Chordata</taxon>
        <taxon>Craniata</taxon>
        <taxon>Vertebrata</taxon>
        <taxon>Euteleostomi</taxon>
        <taxon>Amphibia</taxon>
        <taxon>Batrachia</taxon>
        <taxon>Anura</taxon>
        <taxon>Neobatrachia</taxon>
        <taxon>Hyloidea</taxon>
        <taxon>Leptodactylidae</taxon>
        <taxon>Leiuperinae</taxon>
        <taxon>Engystomops</taxon>
    </lineage>
</organism>
<protein>
    <submittedName>
        <fullName evidence="2">Uncharacterized protein</fullName>
    </submittedName>
</protein>
<dbReference type="AlphaFoldDB" id="A0AAV7DIW3"/>
<dbReference type="Proteomes" id="UP000824782">
    <property type="component" value="Unassembled WGS sequence"/>
</dbReference>
<feature type="region of interest" description="Disordered" evidence="1">
    <location>
        <begin position="8"/>
        <end position="119"/>
    </location>
</feature>
<feature type="compositionally biased region" description="Polar residues" evidence="1">
    <location>
        <begin position="96"/>
        <end position="112"/>
    </location>
</feature>
<evidence type="ECO:0000313" key="2">
    <source>
        <dbReference type="EMBL" id="KAG8597448.1"/>
    </source>
</evidence>
<evidence type="ECO:0000313" key="3">
    <source>
        <dbReference type="Proteomes" id="UP000824782"/>
    </source>
</evidence>
<feature type="compositionally biased region" description="Polar residues" evidence="1">
    <location>
        <begin position="23"/>
        <end position="33"/>
    </location>
</feature>